<sequence>MEEGFLTSKPEVELMISNAIVVDGNMSYTWNGQPVTVSEMDSFRKEMDSFDPRPFLELTITDDLNLSQKKEVLKTISVIFQCSKEYDCYFYAAP</sequence>
<dbReference type="EMBL" id="BAAAEM010000002">
    <property type="protein sequence ID" value="GAA0474968.1"/>
    <property type="molecule type" value="Genomic_DNA"/>
</dbReference>
<accession>A0ABN1AF80</accession>
<dbReference type="Proteomes" id="UP001500713">
    <property type="component" value="Unassembled WGS sequence"/>
</dbReference>
<evidence type="ECO:0000313" key="2">
    <source>
        <dbReference type="Proteomes" id="UP001500713"/>
    </source>
</evidence>
<organism evidence="1 2">
    <name type="scientific">Parasphingorhabdus litoris</name>
    <dbReference type="NCBI Taxonomy" id="394733"/>
    <lineage>
        <taxon>Bacteria</taxon>
        <taxon>Pseudomonadati</taxon>
        <taxon>Pseudomonadota</taxon>
        <taxon>Alphaproteobacteria</taxon>
        <taxon>Sphingomonadales</taxon>
        <taxon>Sphingomonadaceae</taxon>
        <taxon>Parasphingorhabdus</taxon>
    </lineage>
</organism>
<keyword evidence="2" id="KW-1185">Reference proteome</keyword>
<evidence type="ECO:0000313" key="1">
    <source>
        <dbReference type="EMBL" id="GAA0474968.1"/>
    </source>
</evidence>
<gene>
    <name evidence="1" type="ORF">GCM10009096_15710</name>
</gene>
<comment type="caution">
    <text evidence="1">The sequence shown here is derived from an EMBL/GenBank/DDBJ whole genome shotgun (WGS) entry which is preliminary data.</text>
</comment>
<protein>
    <submittedName>
        <fullName evidence="1">Uncharacterized protein</fullName>
    </submittedName>
</protein>
<name>A0ABN1AF80_9SPHN</name>
<proteinExistence type="predicted"/>
<reference evidence="1 2" key="1">
    <citation type="journal article" date="2019" name="Int. J. Syst. Evol. Microbiol.">
        <title>The Global Catalogue of Microorganisms (GCM) 10K type strain sequencing project: providing services to taxonomists for standard genome sequencing and annotation.</title>
        <authorList>
            <consortium name="The Broad Institute Genomics Platform"/>
            <consortium name="The Broad Institute Genome Sequencing Center for Infectious Disease"/>
            <person name="Wu L."/>
            <person name="Ma J."/>
        </authorList>
    </citation>
    <scope>NUCLEOTIDE SEQUENCE [LARGE SCALE GENOMIC DNA]</scope>
    <source>
        <strain evidence="1 2">JCM 14162</strain>
    </source>
</reference>